<evidence type="ECO:0000256" key="8">
    <source>
        <dbReference type="ARBA" id="ARBA00022989"/>
    </source>
</evidence>
<evidence type="ECO:0000256" key="2">
    <source>
        <dbReference type="ARBA" id="ARBA00004922"/>
    </source>
</evidence>
<evidence type="ECO:0000256" key="12">
    <source>
        <dbReference type="RuleBase" id="RU003832"/>
    </source>
</evidence>
<keyword evidence="8 12" id="KW-1133">Transmembrane helix</keyword>
<keyword evidence="11" id="KW-0325">Glycoprotein</keyword>
<keyword evidence="6 12" id="KW-0812">Transmembrane</keyword>
<keyword evidence="7" id="KW-0735">Signal-anchor</keyword>
<dbReference type="EMBL" id="JAFNEN010000903">
    <property type="protein sequence ID" value="KAG8176248.1"/>
    <property type="molecule type" value="Genomic_DNA"/>
</dbReference>
<keyword evidence="16" id="KW-1185">Reference proteome</keyword>
<dbReference type="Proteomes" id="UP000827092">
    <property type="component" value="Unassembled WGS sequence"/>
</dbReference>
<feature type="domain" description="Fucosyltransferase N-terminal" evidence="14">
    <location>
        <begin position="107"/>
        <end position="222"/>
    </location>
</feature>
<comment type="subcellular location">
    <subcellularLocation>
        <location evidence="1 12">Golgi apparatus</location>
        <location evidence="1 12">Golgi stack membrane</location>
        <topology evidence="1 12">Single-pass type II membrane protein</topology>
    </subcellularLocation>
</comment>
<dbReference type="GO" id="GO:0032580">
    <property type="term" value="C:Golgi cisterna membrane"/>
    <property type="evidence" value="ECO:0007669"/>
    <property type="project" value="UniProtKB-SubCell"/>
</dbReference>
<dbReference type="FunFam" id="3.40.50.11660:FF:000004">
    <property type="entry name" value="Glycoprotein 3-alpha-L-fucosyltransferase A"/>
    <property type="match status" value="1"/>
</dbReference>
<keyword evidence="5 12" id="KW-0808">Transferase</keyword>
<sequence>MENENVSTSVCRKMIQHISIPYIPKVFQKNTSYLFRSRLLCILLFTTSVFVIFTLELNIYKYPLNIMPNPCTIESLEEWVEIRVPGQVRTVRVKANSWKSESHSKSSQKTILLWTTFFRRNFSDDFYFFQEGQETFEKYNCRISNCFVTANRSLLPHVDAVLFHASDLNTSDIPQRIRHDQIWIIYSMEATKYGHFKWHVVSSRFNWTMTYRSDSDVQVRYGEIVPFNGTYPRIVPTRINVNGTASSSRSFPTRDHHKRKGAIWMVSNCRTESRREAYVKELRKHFKVDVYGRCSRSKTCQPPQSSQCYGLLKKYGFYLSFENAICKDYVTEKFFNVLMYDVVPVVFGGAPYKNIAPKDSFIDATQFANPKDLAVYLSAVLSNSTLYNSFSKWKNRYRVHLHAWMCDLCERLHEKSSEVKVLSANLWSWWVPGASCRKWTKKSGFQNIF</sequence>
<evidence type="ECO:0000256" key="6">
    <source>
        <dbReference type="ARBA" id="ARBA00022692"/>
    </source>
</evidence>
<dbReference type="Pfam" id="PF17039">
    <property type="entry name" value="Glyco_tran_10_N"/>
    <property type="match status" value="1"/>
</dbReference>
<gene>
    <name evidence="15" type="ORF">JTE90_021346</name>
</gene>
<evidence type="ECO:0000256" key="1">
    <source>
        <dbReference type="ARBA" id="ARBA00004447"/>
    </source>
</evidence>
<comment type="caution">
    <text evidence="15">The sequence shown here is derived from an EMBL/GenBank/DDBJ whole genome shotgun (WGS) entry which is preliminary data.</text>
</comment>
<reference evidence="15 16" key="1">
    <citation type="journal article" date="2022" name="Nat. Ecol. Evol.">
        <title>A masculinizing supergene underlies an exaggerated male reproductive morph in a spider.</title>
        <authorList>
            <person name="Hendrickx F."/>
            <person name="De Corte Z."/>
            <person name="Sonet G."/>
            <person name="Van Belleghem S.M."/>
            <person name="Kostlbacher S."/>
            <person name="Vangestel C."/>
        </authorList>
    </citation>
    <scope>NUCLEOTIDE SEQUENCE [LARGE SCALE GENOMIC DNA]</scope>
    <source>
        <strain evidence="15">W744_W776</strain>
    </source>
</reference>
<dbReference type="InterPro" id="IPR001503">
    <property type="entry name" value="Glyco_trans_10"/>
</dbReference>
<organism evidence="15 16">
    <name type="scientific">Oedothorax gibbosus</name>
    <dbReference type="NCBI Taxonomy" id="931172"/>
    <lineage>
        <taxon>Eukaryota</taxon>
        <taxon>Metazoa</taxon>
        <taxon>Ecdysozoa</taxon>
        <taxon>Arthropoda</taxon>
        <taxon>Chelicerata</taxon>
        <taxon>Arachnida</taxon>
        <taxon>Araneae</taxon>
        <taxon>Araneomorphae</taxon>
        <taxon>Entelegynae</taxon>
        <taxon>Araneoidea</taxon>
        <taxon>Linyphiidae</taxon>
        <taxon>Erigoninae</taxon>
        <taxon>Oedothorax</taxon>
    </lineage>
</organism>
<dbReference type="AlphaFoldDB" id="A0AAV6TX70"/>
<name>A0AAV6TX70_9ARAC</name>
<evidence type="ECO:0000259" key="14">
    <source>
        <dbReference type="Pfam" id="PF17039"/>
    </source>
</evidence>
<keyword evidence="9 12" id="KW-0333">Golgi apparatus</keyword>
<proteinExistence type="inferred from homology"/>
<keyword evidence="10 12" id="KW-0472">Membrane</keyword>
<evidence type="ECO:0000256" key="10">
    <source>
        <dbReference type="ARBA" id="ARBA00023136"/>
    </source>
</evidence>
<evidence type="ECO:0000313" key="15">
    <source>
        <dbReference type="EMBL" id="KAG8176248.1"/>
    </source>
</evidence>
<keyword evidence="4 12" id="KW-0328">Glycosyltransferase</keyword>
<evidence type="ECO:0000313" key="16">
    <source>
        <dbReference type="Proteomes" id="UP000827092"/>
    </source>
</evidence>
<dbReference type="InterPro" id="IPR038577">
    <property type="entry name" value="GT10-like_C_sf"/>
</dbReference>
<dbReference type="GO" id="GO:0008417">
    <property type="term" value="F:fucosyltransferase activity"/>
    <property type="evidence" value="ECO:0007669"/>
    <property type="project" value="InterPro"/>
</dbReference>
<dbReference type="Gene3D" id="3.40.50.11660">
    <property type="entry name" value="Glycosyl transferase family 10, C-terminal domain"/>
    <property type="match status" value="1"/>
</dbReference>
<accession>A0AAV6TX70</accession>
<dbReference type="PANTHER" id="PTHR48438:SF1">
    <property type="entry name" value="ALPHA-(1,3)-FUCOSYLTRANSFERASE C-RELATED"/>
    <property type="match status" value="1"/>
</dbReference>
<protein>
    <recommendedName>
        <fullName evidence="12">Fucosyltransferase</fullName>
        <ecNumber evidence="12">2.4.1.-</ecNumber>
    </recommendedName>
</protein>
<dbReference type="InterPro" id="IPR055270">
    <property type="entry name" value="Glyco_tran_10_C"/>
</dbReference>
<comment type="similarity">
    <text evidence="3 12">Belongs to the glycosyltransferase 10 family.</text>
</comment>
<dbReference type="PANTHER" id="PTHR48438">
    <property type="entry name" value="ALPHA-(1,3)-FUCOSYLTRANSFERASE C-RELATED"/>
    <property type="match status" value="1"/>
</dbReference>
<dbReference type="Pfam" id="PF00852">
    <property type="entry name" value="Glyco_transf_10"/>
    <property type="match status" value="1"/>
</dbReference>
<evidence type="ECO:0000256" key="11">
    <source>
        <dbReference type="ARBA" id="ARBA00023180"/>
    </source>
</evidence>
<feature type="domain" description="Fucosyltransferase C-terminal" evidence="13">
    <location>
        <begin position="257"/>
        <end position="422"/>
    </location>
</feature>
<evidence type="ECO:0000256" key="9">
    <source>
        <dbReference type="ARBA" id="ARBA00023034"/>
    </source>
</evidence>
<dbReference type="EC" id="2.4.1.-" evidence="12"/>
<dbReference type="InterPro" id="IPR031481">
    <property type="entry name" value="Glyco_tran_10_N"/>
</dbReference>
<evidence type="ECO:0000256" key="3">
    <source>
        <dbReference type="ARBA" id="ARBA00008919"/>
    </source>
</evidence>
<evidence type="ECO:0000256" key="7">
    <source>
        <dbReference type="ARBA" id="ARBA00022968"/>
    </source>
</evidence>
<evidence type="ECO:0000259" key="13">
    <source>
        <dbReference type="Pfam" id="PF00852"/>
    </source>
</evidence>
<comment type="pathway">
    <text evidence="2">Protein modification; protein glycosylation.</text>
</comment>
<dbReference type="SUPFAM" id="SSF53756">
    <property type="entry name" value="UDP-Glycosyltransferase/glycogen phosphorylase"/>
    <property type="match status" value="1"/>
</dbReference>
<evidence type="ECO:0000256" key="5">
    <source>
        <dbReference type="ARBA" id="ARBA00022679"/>
    </source>
</evidence>
<evidence type="ECO:0000256" key="4">
    <source>
        <dbReference type="ARBA" id="ARBA00022676"/>
    </source>
</evidence>
<feature type="transmembrane region" description="Helical" evidence="12">
    <location>
        <begin position="39"/>
        <end position="60"/>
    </location>
</feature>